<dbReference type="RefSeq" id="WP_049705579.1">
    <property type="nucleotide sequence ID" value="NZ_BMFM01000001.1"/>
</dbReference>
<dbReference type="PANTHER" id="PTHR36440">
    <property type="entry name" value="PUTATIVE (AFU_ORTHOLOGUE AFUA_8G07350)-RELATED"/>
    <property type="match status" value="1"/>
</dbReference>
<dbReference type="Proteomes" id="UP000321062">
    <property type="component" value="Chromosome"/>
</dbReference>
<dbReference type="AlphaFoldDB" id="A0A5B9DPT5"/>
<keyword evidence="2" id="KW-1185">Reference proteome</keyword>
<accession>A0A5B9DPT5</accession>
<dbReference type="Pfam" id="PF07883">
    <property type="entry name" value="Cupin_2"/>
    <property type="match status" value="1"/>
</dbReference>
<dbReference type="KEGG" id="yti:FNA67_13025"/>
<dbReference type="SUPFAM" id="SSF51182">
    <property type="entry name" value="RmlC-like cupins"/>
    <property type="match status" value="1"/>
</dbReference>
<dbReference type="Gene3D" id="2.60.120.10">
    <property type="entry name" value="Jelly Rolls"/>
    <property type="match status" value="1"/>
</dbReference>
<dbReference type="InterPro" id="IPR013096">
    <property type="entry name" value="Cupin_2"/>
</dbReference>
<dbReference type="InterPro" id="IPR011051">
    <property type="entry name" value="RmlC_Cupin_sf"/>
</dbReference>
<dbReference type="InterPro" id="IPR014710">
    <property type="entry name" value="RmlC-like_jellyroll"/>
</dbReference>
<reference evidence="1 2" key="1">
    <citation type="journal article" date="2015" name="Int. J. Syst. Evol. Microbiol.">
        <title>Youhaiella tibetensis gen. nov., sp. nov., isolated from subsurface sediment.</title>
        <authorList>
            <person name="Wang Y.X."/>
            <person name="Huang F.Q."/>
            <person name="Nogi Y."/>
            <person name="Pang S.J."/>
            <person name="Wang P.K."/>
            <person name="Lv J."/>
        </authorList>
    </citation>
    <scope>NUCLEOTIDE SEQUENCE [LARGE SCALE GENOMIC DNA]</scope>
    <source>
        <strain evidence="2">fig4</strain>
    </source>
</reference>
<sequence>MNYPFASDAAKTVHLLGNLITFRGRASHTEGSFSLVDVRTAPGAGTPPHLQREDQEAFYVLEGEYEFMRGGDTFRGGPGTFVFVPRGVPHAFSNPGSEPARMLIINLPGGLHEGFFEEAGDIVPSNRAFPPAGAPDLPRLGAAAERVGIEFLPPKA</sequence>
<dbReference type="EMBL" id="CP041690">
    <property type="protein sequence ID" value="QEE21042.1"/>
    <property type="molecule type" value="Genomic_DNA"/>
</dbReference>
<proteinExistence type="predicted"/>
<name>A0A5B9DPT5_9HYPH</name>
<gene>
    <name evidence="1" type="ORF">FNA67_13025</name>
</gene>
<dbReference type="InterPro" id="IPR053146">
    <property type="entry name" value="QDO-like"/>
</dbReference>
<evidence type="ECO:0000313" key="1">
    <source>
        <dbReference type="EMBL" id="QEE21042.1"/>
    </source>
</evidence>
<evidence type="ECO:0000313" key="2">
    <source>
        <dbReference type="Proteomes" id="UP000321062"/>
    </source>
</evidence>
<organism evidence="1 2">
    <name type="scientific">Paradevosia tibetensis</name>
    <dbReference type="NCBI Taxonomy" id="1447062"/>
    <lineage>
        <taxon>Bacteria</taxon>
        <taxon>Pseudomonadati</taxon>
        <taxon>Pseudomonadota</taxon>
        <taxon>Alphaproteobacteria</taxon>
        <taxon>Hyphomicrobiales</taxon>
        <taxon>Devosiaceae</taxon>
        <taxon>Paradevosia</taxon>
    </lineage>
</organism>
<protein>
    <submittedName>
        <fullName evidence="1">Cupin domain-containing protein</fullName>
    </submittedName>
</protein>
<dbReference type="PANTHER" id="PTHR36440:SF1">
    <property type="entry name" value="PUTATIVE (AFU_ORTHOLOGUE AFUA_8G07350)-RELATED"/>
    <property type="match status" value="1"/>
</dbReference>
<dbReference type="OrthoDB" id="9798709at2"/>